<organism evidence="2">
    <name type="scientific">Gordonia amarae</name>
    <dbReference type="NCBI Taxonomy" id="36821"/>
    <lineage>
        <taxon>Bacteria</taxon>
        <taxon>Bacillati</taxon>
        <taxon>Actinomycetota</taxon>
        <taxon>Actinomycetes</taxon>
        <taxon>Mycobacteriales</taxon>
        <taxon>Gordoniaceae</taxon>
        <taxon>Gordonia</taxon>
    </lineage>
</organism>
<dbReference type="Pfam" id="PF10756">
    <property type="entry name" value="bPH_6"/>
    <property type="match status" value="1"/>
</dbReference>
<name>A0A857LZP0_9ACTN</name>
<dbReference type="EMBL" id="CP045810">
    <property type="protein sequence ID" value="QHN41697.1"/>
    <property type="molecule type" value="Genomic_DNA"/>
</dbReference>
<gene>
    <name evidence="2" type="ORF">GII30_00215</name>
</gene>
<accession>A0A857LZP0</accession>
<dbReference type="InterPro" id="IPR019692">
    <property type="entry name" value="CFP-6_PH"/>
</dbReference>
<evidence type="ECO:0000259" key="1">
    <source>
        <dbReference type="Pfam" id="PF10756"/>
    </source>
</evidence>
<reference evidence="2" key="1">
    <citation type="journal article" date="2021" name="Nat. Microbiol.">
        <title>Cocultivation of an ultrasmall environmental parasitic bacterium with lytic ability against bacteria associated with wastewater foams.</title>
        <authorList>
            <person name="Batinovic S."/>
            <person name="Rose J.J.A."/>
            <person name="Ratcliffe J."/>
            <person name="Seviour R.J."/>
            <person name="Petrovski S."/>
        </authorList>
    </citation>
    <scope>NUCLEOTIDE SEQUENCE</scope>
    <source>
        <strain evidence="2">CON44</strain>
    </source>
</reference>
<proteinExistence type="predicted"/>
<feature type="domain" description="Low molecular weight protein antigen 6 PH" evidence="1">
    <location>
        <begin position="56"/>
        <end position="145"/>
    </location>
</feature>
<evidence type="ECO:0000313" key="2">
    <source>
        <dbReference type="EMBL" id="QHN41697.1"/>
    </source>
</evidence>
<protein>
    <submittedName>
        <fullName evidence="2">PH domain-containing protein</fullName>
    </submittedName>
</protein>
<dbReference type="AlphaFoldDB" id="A0A857LZP0"/>
<sequence>MAIGGLILLGGSVVLSSDPVGLVLMAFAGLLLLGFASYALLLRPRLRLATRPAPELTLRTIGGPRTYTPADIDRIRVRQLRRIGRHSHQLELDILREGADDPNPDAQTPDAQYPAGTLPDTTLVVLNRWDLGADPHEVADVLSEAGFVIER</sequence>